<keyword evidence="7" id="KW-0106">Calcium</keyword>
<dbReference type="InterPro" id="IPR010255">
    <property type="entry name" value="Haem_peroxidase_sf"/>
</dbReference>
<keyword evidence="9" id="KW-1185">Reference proteome</keyword>
<protein>
    <submittedName>
        <fullName evidence="8">Uncharacterized protein</fullName>
    </submittedName>
</protein>
<evidence type="ECO:0000256" key="7">
    <source>
        <dbReference type="PIRSR" id="PIRSR600823-3"/>
    </source>
</evidence>
<dbReference type="EMBL" id="JACGCM010000239">
    <property type="protein sequence ID" value="KAF6174799.1"/>
    <property type="molecule type" value="Genomic_DNA"/>
</dbReference>
<organism evidence="8 9">
    <name type="scientific">Kingdonia uniflora</name>
    <dbReference type="NCBI Taxonomy" id="39325"/>
    <lineage>
        <taxon>Eukaryota</taxon>
        <taxon>Viridiplantae</taxon>
        <taxon>Streptophyta</taxon>
        <taxon>Embryophyta</taxon>
        <taxon>Tracheophyta</taxon>
        <taxon>Spermatophyta</taxon>
        <taxon>Magnoliopsida</taxon>
        <taxon>Ranunculales</taxon>
        <taxon>Circaeasteraceae</taxon>
        <taxon>Kingdonia</taxon>
    </lineage>
</organism>
<dbReference type="AlphaFoldDB" id="A0A7J7P5S7"/>
<dbReference type="Gene3D" id="1.10.420.10">
    <property type="entry name" value="Peroxidase, domain 2"/>
    <property type="match status" value="1"/>
</dbReference>
<gene>
    <name evidence="8" type="ORF">GIB67_031354</name>
</gene>
<comment type="caution">
    <text evidence="8">The sequence shown here is derived from an EMBL/GenBank/DDBJ whole genome shotgun (WGS) entry which is preliminary data.</text>
</comment>
<dbReference type="Gene3D" id="1.10.520.10">
    <property type="match status" value="1"/>
</dbReference>
<dbReference type="GO" id="GO:0046872">
    <property type="term" value="F:metal ion binding"/>
    <property type="evidence" value="ECO:0007669"/>
    <property type="project" value="UniProtKB-KW"/>
</dbReference>
<evidence type="ECO:0000256" key="5">
    <source>
        <dbReference type="ARBA" id="ARBA00023002"/>
    </source>
</evidence>
<dbReference type="GO" id="GO:0006979">
    <property type="term" value="P:response to oxidative stress"/>
    <property type="evidence" value="ECO:0007669"/>
    <property type="project" value="InterPro"/>
</dbReference>
<accession>A0A7J7P5S7</accession>
<reference evidence="8 9" key="1">
    <citation type="journal article" date="2020" name="IScience">
        <title>Genome Sequencing of the Endangered Kingdonia uniflora (Circaeasteraceae, Ranunculales) Reveals Potential Mechanisms of Evolutionary Specialization.</title>
        <authorList>
            <person name="Sun Y."/>
            <person name="Deng T."/>
            <person name="Zhang A."/>
            <person name="Moore M.J."/>
            <person name="Landis J.B."/>
            <person name="Lin N."/>
            <person name="Zhang H."/>
            <person name="Zhang X."/>
            <person name="Huang J."/>
            <person name="Zhang X."/>
            <person name="Sun H."/>
            <person name="Wang H."/>
        </authorList>
    </citation>
    <scope>NUCLEOTIDE SEQUENCE [LARGE SCALE GENOMIC DNA]</scope>
    <source>
        <strain evidence="8">TB1705</strain>
        <tissue evidence="8">Leaf</tissue>
    </source>
</reference>
<evidence type="ECO:0000256" key="2">
    <source>
        <dbReference type="ARBA" id="ARBA00022559"/>
    </source>
</evidence>
<feature type="binding site" evidence="7">
    <location>
        <position position="113"/>
    </location>
    <ligand>
        <name>Ca(2+)</name>
        <dbReference type="ChEBI" id="CHEBI:29108"/>
        <label>2</label>
    </ligand>
</feature>
<dbReference type="PANTHER" id="PTHR31517:SF84">
    <property type="entry name" value="PEROXIDASE"/>
    <property type="match status" value="1"/>
</dbReference>
<keyword evidence="6" id="KW-0408">Iron</keyword>
<name>A0A7J7P5S7_9MAGN</name>
<keyword evidence="5" id="KW-0560">Oxidoreductase</keyword>
<evidence type="ECO:0000313" key="9">
    <source>
        <dbReference type="Proteomes" id="UP000541444"/>
    </source>
</evidence>
<sequence length="170" mass="18334">MIFFSHGHVLVTCFSTAFIDPGCDGSVLIDSTSDNIAEKDSPANNPSLRGRRDWLQVPAGRGDGSISLAVIRPIGSSNLQPRATHRSICSERFTQEEMIILSGNDPDLVVPMDPSSPATLDAGGYYGAILKSRGLFTSDQTLNSTVDSANIVKQTKRALNNGKTNLLRLW</sequence>
<evidence type="ECO:0000313" key="8">
    <source>
        <dbReference type="EMBL" id="KAF6174799.1"/>
    </source>
</evidence>
<evidence type="ECO:0000256" key="1">
    <source>
        <dbReference type="ARBA" id="ARBA00001970"/>
    </source>
</evidence>
<dbReference type="PANTHER" id="PTHR31517">
    <property type="match status" value="1"/>
</dbReference>
<evidence type="ECO:0000256" key="6">
    <source>
        <dbReference type="ARBA" id="ARBA00023004"/>
    </source>
</evidence>
<dbReference type="GO" id="GO:0020037">
    <property type="term" value="F:heme binding"/>
    <property type="evidence" value="ECO:0007669"/>
    <property type="project" value="InterPro"/>
</dbReference>
<dbReference type="Proteomes" id="UP000541444">
    <property type="component" value="Unassembled WGS sequence"/>
</dbReference>
<comment type="cofactor">
    <cofactor evidence="1">
        <name>heme b</name>
        <dbReference type="ChEBI" id="CHEBI:60344"/>
    </cofactor>
</comment>
<feature type="binding site" evidence="7">
    <location>
        <position position="121"/>
    </location>
    <ligand>
        <name>Ca(2+)</name>
        <dbReference type="ChEBI" id="CHEBI:29108"/>
        <label>2</label>
    </ligand>
</feature>
<proteinExistence type="predicted"/>
<evidence type="ECO:0000256" key="3">
    <source>
        <dbReference type="ARBA" id="ARBA00022617"/>
    </source>
</evidence>
<dbReference type="OrthoDB" id="2113341at2759"/>
<keyword evidence="2" id="KW-0575">Peroxidase</keyword>
<comment type="cofactor">
    <cofactor evidence="7">
        <name>Ca(2+)</name>
        <dbReference type="ChEBI" id="CHEBI:29108"/>
    </cofactor>
    <text evidence="7">Binds 2 calcium ions per subunit.</text>
</comment>
<keyword evidence="4 7" id="KW-0479">Metal-binding</keyword>
<keyword evidence="3" id="KW-0349">Heme</keyword>
<dbReference type="SUPFAM" id="SSF48113">
    <property type="entry name" value="Heme-dependent peroxidases"/>
    <property type="match status" value="1"/>
</dbReference>
<dbReference type="InterPro" id="IPR000823">
    <property type="entry name" value="Peroxidase_pln"/>
</dbReference>
<dbReference type="GO" id="GO:0004601">
    <property type="term" value="F:peroxidase activity"/>
    <property type="evidence" value="ECO:0007669"/>
    <property type="project" value="UniProtKB-KW"/>
</dbReference>
<evidence type="ECO:0000256" key="4">
    <source>
        <dbReference type="ARBA" id="ARBA00022723"/>
    </source>
</evidence>